<name>A0A1Y6KRQ0_9GAMM</name>
<dbReference type="Gene3D" id="3.40.50.2000">
    <property type="entry name" value="Glycogen Phosphorylase B"/>
    <property type="match status" value="2"/>
</dbReference>
<keyword evidence="2 6" id="KW-0808">Transferase</keyword>
<keyword evidence="3" id="KW-0472">Membrane</keyword>
<gene>
    <name evidence="6" type="primary">cotSA</name>
    <name evidence="6" type="ORF">PAQU9191_00084</name>
</gene>
<protein>
    <submittedName>
        <fullName evidence="6">Spore coat protein SA</fullName>
        <ecNumber evidence="6">2.4.-.-</ecNumber>
    </submittedName>
</protein>
<dbReference type="Pfam" id="PF13439">
    <property type="entry name" value="Glyco_transf_4"/>
    <property type="match status" value="1"/>
</dbReference>
<proteinExistence type="predicted"/>
<evidence type="ECO:0000259" key="4">
    <source>
        <dbReference type="Pfam" id="PF00534"/>
    </source>
</evidence>
<dbReference type="SUPFAM" id="SSF53756">
    <property type="entry name" value="UDP-Glycosyltransferase/glycogen phosphorylase"/>
    <property type="match status" value="1"/>
</dbReference>
<dbReference type="CDD" id="cd03801">
    <property type="entry name" value="GT4_PimA-like"/>
    <property type="match status" value="1"/>
</dbReference>
<evidence type="ECO:0000259" key="5">
    <source>
        <dbReference type="Pfam" id="PF13439"/>
    </source>
</evidence>
<evidence type="ECO:0000256" key="2">
    <source>
        <dbReference type="ARBA" id="ARBA00022679"/>
    </source>
</evidence>
<dbReference type="InterPro" id="IPR001296">
    <property type="entry name" value="Glyco_trans_1"/>
</dbReference>
<organism evidence="6 7">
    <name type="scientific">Photobacterium aquimaris</name>
    <dbReference type="NCBI Taxonomy" id="512643"/>
    <lineage>
        <taxon>Bacteria</taxon>
        <taxon>Pseudomonadati</taxon>
        <taxon>Pseudomonadota</taxon>
        <taxon>Gammaproteobacteria</taxon>
        <taxon>Vibrionales</taxon>
        <taxon>Vibrionaceae</taxon>
        <taxon>Photobacterium</taxon>
    </lineage>
</organism>
<keyword evidence="3" id="KW-1133">Transmembrane helix</keyword>
<feature type="domain" description="Glycosyltransferase subfamily 4-like N-terminal" evidence="5">
    <location>
        <begin position="90"/>
        <end position="184"/>
    </location>
</feature>
<keyword evidence="6" id="KW-0946">Virion</keyword>
<feature type="transmembrane region" description="Helical" evidence="3">
    <location>
        <begin position="84"/>
        <end position="102"/>
    </location>
</feature>
<evidence type="ECO:0000313" key="6">
    <source>
        <dbReference type="EMBL" id="SMY14869.1"/>
    </source>
</evidence>
<accession>A0A1Y6KRQ0</accession>
<dbReference type="EMBL" id="FYAH01000001">
    <property type="protein sequence ID" value="SMY14869.1"/>
    <property type="molecule type" value="Genomic_DNA"/>
</dbReference>
<keyword evidence="6" id="KW-0167">Capsid protein</keyword>
<dbReference type="InterPro" id="IPR028098">
    <property type="entry name" value="Glyco_trans_4-like_N"/>
</dbReference>
<dbReference type="PANTHER" id="PTHR12526">
    <property type="entry name" value="GLYCOSYLTRANSFERASE"/>
    <property type="match status" value="1"/>
</dbReference>
<evidence type="ECO:0000256" key="1">
    <source>
        <dbReference type="ARBA" id="ARBA00022676"/>
    </source>
</evidence>
<sequence>MKKVVIFEFFTGNIAGAQKVTLNIIPMLKKKYDVVIFQRLNNTLYSDTVKEFGDTKKIPCESLFTKVFGTGRFEGTKKTLMDKLYFILNVLFFNVFSLFHVIKEKPDYTYTYDPRGFVLSCLLLKLTKTKVIWHLHSKLSCSDKVSKIMMSFVDEIIVPSQNIKDSLPEDDKVKVIYNGFDLKREIAKNPVDDELNLSFVGSLVAHKGLHNILLALKDINHSNVKLHVYGSYAHSNPLLNYEDYISSIISENALQDKVIFHGWCSNVIPEIMKSDLLIFPSVINQTLSFKGETMNVNSSEALPTIVIEALSVETPVVAVNTPGISEIVVEKSDGIIIDESEPVLIANAVNEIISNQECYHPDSKLIINKFSLEEMQQHIYNTFK</sequence>
<keyword evidence="7" id="KW-1185">Reference proteome</keyword>
<dbReference type="EC" id="2.4.-.-" evidence="6"/>
<dbReference type="Proteomes" id="UP000196485">
    <property type="component" value="Unassembled WGS sequence"/>
</dbReference>
<evidence type="ECO:0000313" key="7">
    <source>
        <dbReference type="Proteomes" id="UP000196485"/>
    </source>
</evidence>
<dbReference type="GO" id="GO:1901135">
    <property type="term" value="P:carbohydrate derivative metabolic process"/>
    <property type="evidence" value="ECO:0007669"/>
    <property type="project" value="UniProtKB-ARBA"/>
</dbReference>
<dbReference type="GO" id="GO:0016757">
    <property type="term" value="F:glycosyltransferase activity"/>
    <property type="evidence" value="ECO:0007669"/>
    <property type="project" value="UniProtKB-KW"/>
</dbReference>
<evidence type="ECO:0000256" key="3">
    <source>
        <dbReference type="SAM" id="Phobius"/>
    </source>
</evidence>
<feature type="domain" description="Glycosyl transferase family 1" evidence="4">
    <location>
        <begin position="188"/>
        <end position="358"/>
    </location>
</feature>
<dbReference type="RefSeq" id="WP_087819281.1">
    <property type="nucleotide sequence ID" value="NZ_FYAH01000001.1"/>
</dbReference>
<keyword evidence="1 6" id="KW-0328">Glycosyltransferase</keyword>
<reference evidence="7" key="1">
    <citation type="submission" date="2017-06" db="EMBL/GenBank/DDBJ databases">
        <authorList>
            <person name="Rodrigo-Torres L."/>
            <person name="Arahal R. D."/>
            <person name="Lucena T."/>
        </authorList>
    </citation>
    <scope>NUCLEOTIDE SEQUENCE [LARGE SCALE GENOMIC DNA]</scope>
    <source>
        <strain evidence="7">type strain: CECT 9192</strain>
    </source>
</reference>
<dbReference type="Pfam" id="PF00534">
    <property type="entry name" value="Glycos_transf_1"/>
    <property type="match status" value="1"/>
</dbReference>
<dbReference type="PANTHER" id="PTHR12526:SF629">
    <property type="entry name" value="TEICHURONIC ACID BIOSYNTHESIS GLYCOSYLTRANSFERASE TUAH-RELATED"/>
    <property type="match status" value="1"/>
</dbReference>
<keyword evidence="3" id="KW-0812">Transmembrane</keyword>
<dbReference type="AlphaFoldDB" id="A0A1Y6KRQ0"/>